<feature type="domain" description="SpoVT-AbrB" evidence="1">
    <location>
        <begin position="5"/>
        <end position="54"/>
    </location>
</feature>
<accession>A0A133VLA5</accession>
<comment type="caution">
    <text evidence="2">The sequence shown here is derived from an EMBL/GenBank/DDBJ whole genome shotgun (WGS) entry which is preliminary data.</text>
</comment>
<evidence type="ECO:0000259" key="1">
    <source>
        <dbReference type="PROSITE" id="PS51740"/>
    </source>
</evidence>
<dbReference type="Proteomes" id="UP000070263">
    <property type="component" value="Unassembled WGS sequence"/>
</dbReference>
<dbReference type="GO" id="GO:0003677">
    <property type="term" value="F:DNA binding"/>
    <property type="evidence" value="ECO:0007669"/>
    <property type="project" value="InterPro"/>
</dbReference>
<organism evidence="2 3">
    <name type="scientific">candidate division MSBL1 archaeon SCGC-AAA382A20</name>
    <dbReference type="NCBI Taxonomy" id="1698280"/>
    <lineage>
        <taxon>Archaea</taxon>
        <taxon>Methanobacteriati</taxon>
        <taxon>Methanobacteriota</taxon>
        <taxon>candidate division MSBL1</taxon>
    </lineage>
</organism>
<dbReference type="Pfam" id="PF04014">
    <property type="entry name" value="MazE_antitoxin"/>
    <property type="match status" value="1"/>
</dbReference>
<evidence type="ECO:0000313" key="2">
    <source>
        <dbReference type="EMBL" id="KXB07246.1"/>
    </source>
</evidence>
<protein>
    <recommendedName>
        <fullName evidence="1">SpoVT-AbrB domain-containing protein</fullName>
    </recommendedName>
</protein>
<name>A0A133VLA5_9EURY</name>
<dbReference type="Gene3D" id="2.10.260.10">
    <property type="match status" value="1"/>
</dbReference>
<evidence type="ECO:0000313" key="3">
    <source>
        <dbReference type="Proteomes" id="UP000070263"/>
    </source>
</evidence>
<dbReference type="NCBIfam" id="TIGR01439">
    <property type="entry name" value="lp_hng_hel_AbrB"/>
    <property type="match status" value="1"/>
</dbReference>
<dbReference type="SUPFAM" id="SSF89447">
    <property type="entry name" value="AbrB/MazE/MraZ-like"/>
    <property type="match status" value="1"/>
</dbReference>
<gene>
    <name evidence="2" type="ORF">AKJ51_01745</name>
</gene>
<sequence length="72" mass="8224">MDEREVESKVDNKGRVLIPAETRKDLGIEPDSKVKFRIEDVEPKKSFVEEAKGTLKDEGDAVDLLHKKSPFR</sequence>
<dbReference type="PROSITE" id="PS51740">
    <property type="entry name" value="SPOVT_ABRB"/>
    <property type="match status" value="1"/>
</dbReference>
<keyword evidence="3" id="KW-1185">Reference proteome</keyword>
<dbReference type="InterPro" id="IPR037914">
    <property type="entry name" value="SpoVT-AbrB_sf"/>
</dbReference>
<proteinExistence type="predicted"/>
<dbReference type="InterPro" id="IPR007159">
    <property type="entry name" value="SpoVT-AbrB_dom"/>
</dbReference>
<dbReference type="AlphaFoldDB" id="A0A133VLA5"/>
<dbReference type="EMBL" id="LHYE01000012">
    <property type="protein sequence ID" value="KXB07246.1"/>
    <property type="molecule type" value="Genomic_DNA"/>
</dbReference>
<dbReference type="SMART" id="SM00966">
    <property type="entry name" value="SpoVT_AbrB"/>
    <property type="match status" value="1"/>
</dbReference>
<reference evidence="2 3" key="1">
    <citation type="journal article" date="2016" name="Sci. Rep.">
        <title>Metabolic traits of an uncultured archaeal lineage -MSBL1- from brine pools of the Red Sea.</title>
        <authorList>
            <person name="Mwirichia R."/>
            <person name="Alam I."/>
            <person name="Rashid M."/>
            <person name="Vinu M."/>
            <person name="Ba-Alawi W."/>
            <person name="Anthony Kamau A."/>
            <person name="Kamanda Ngugi D."/>
            <person name="Goker M."/>
            <person name="Klenk H.P."/>
            <person name="Bajic V."/>
            <person name="Stingl U."/>
        </authorList>
    </citation>
    <scope>NUCLEOTIDE SEQUENCE [LARGE SCALE GENOMIC DNA]</scope>
    <source>
        <strain evidence="2">SCGC-AAA382A20</strain>
    </source>
</reference>